<dbReference type="PANTHER" id="PTHR42852:SF17">
    <property type="entry name" value="THIOREDOXIN-LIKE PROTEIN HI_1115"/>
    <property type="match status" value="1"/>
</dbReference>
<dbReference type="InterPro" id="IPR036249">
    <property type="entry name" value="Thioredoxin-like_sf"/>
</dbReference>
<dbReference type="Pfam" id="PF00578">
    <property type="entry name" value="AhpC-TSA"/>
    <property type="match status" value="1"/>
</dbReference>
<organism evidence="2 3">
    <name type="scientific">Legionella dresdenensis</name>
    <dbReference type="NCBI Taxonomy" id="450200"/>
    <lineage>
        <taxon>Bacteria</taxon>
        <taxon>Pseudomonadati</taxon>
        <taxon>Pseudomonadota</taxon>
        <taxon>Gammaproteobacteria</taxon>
        <taxon>Legionellales</taxon>
        <taxon>Legionellaceae</taxon>
        <taxon>Legionella</taxon>
    </lineage>
</organism>
<dbReference type="CDD" id="cd02966">
    <property type="entry name" value="TlpA_like_family"/>
    <property type="match status" value="1"/>
</dbReference>
<dbReference type="PANTHER" id="PTHR42852">
    <property type="entry name" value="THIOL:DISULFIDE INTERCHANGE PROTEIN DSBE"/>
    <property type="match status" value="1"/>
</dbReference>
<dbReference type="SUPFAM" id="SSF52833">
    <property type="entry name" value="Thioredoxin-like"/>
    <property type="match status" value="1"/>
</dbReference>
<evidence type="ECO:0000259" key="1">
    <source>
        <dbReference type="PROSITE" id="PS51352"/>
    </source>
</evidence>
<accession>A0ABV8CE15</accession>
<keyword evidence="3" id="KW-1185">Reference proteome</keyword>
<name>A0ABV8CE15_9GAMM</name>
<evidence type="ECO:0000313" key="2">
    <source>
        <dbReference type="EMBL" id="MFC3908352.1"/>
    </source>
</evidence>
<reference evidence="3" key="1">
    <citation type="journal article" date="2019" name="Int. J. Syst. Evol. Microbiol.">
        <title>The Global Catalogue of Microorganisms (GCM) 10K type strain sequencing project: providing services to taxonomists for standard genome sequencing and annotation.</title>
        <authorList>
            <consortium name="The Broad Institute Genomics Platform"/>
            <consortium name="The Broad Institute Genome Sequencing Center for Infectious Disease"/>
            <person name="Wu L."/>
            <person name="Ma J."/>
        </authorList>
    </citation>
    <scope>NUCLEOTIDE SEQUENCE [LARGE SCALE GENOMIC DNA]</scope>
    <source>
        <strain evidence="3">CCUG 59858</strain>
    </source>
</reference>
<proteinExistence type="predicted"/>
<dbReference type="PROSITE" id="PS51352">
    <property type="entry name" value="THIOREDOXIN_2"/>
    <property type="match status" value="1"/>
</dbReference>
<gene>
    <name evidence="2" type="ORF">ACFORL_04590</name>
</gene>
<dbReference type="Gene3D" id="3.40.30.10">
    <property type="entry name" value="Glutaredoxin"/>
    <property type="match status" value="1"/>
</dbReference>
<feature type="domain" description="Thioredoxin" evidence="1">
    <location>
        <begin position="14"/>
        <end position="148"/>
    </location>
</feature>
<dbReference type="Proteomes" id="UP001595758">
    <property type="component" value="Unassembled WGS sequence"/>
</dbReference>
<comment type="caution">
    <text evidence="2">The sequence shown here is derived from an EMBL/GenBank/DDBJ whole genome shotgun (WGS) entry which is preliminary data.</text>
</comment>
<dbReference type="RefSeq" id="WP_382341547.1">
    <property type="nucleotide sequence ID" value="NZ_JBHSAB010000004.1"/>
</dbReference>
<evidence type="ECO:0000313" key="3">
    <source>
        <dbReference type="Proteomes" id="UP001595758"/>
    </source>
</evidence>
<sequence length="148" mass="16630">MLRFRSLLCGFLFFILPLAHAGIILTTLEGKQINFSALKGKWVLINYWASWCHPCIDEIAELNRFYQTHKDNVALFAVNFDALPLAEQKDLARKYELTYPALAEDPGSALNLGDIRGVPVTFVFDPEGNYRETLYGGQTEASLAKAVM</sequence>
<protein>
    <submittedName>
        <fullName evidence="2">TlpA family protein disulfide reductase</fullName>
    </submittedName>
</protein>
<dbReference type="EMBL" id="JBHSAB010000004">
    <property type="protein sequence ID" value="MFC3908352.1"/>
    <property type="molecule type" value="Genomic_DNA"/>
</dbReference>
<dbReference type="InterPro" id="IPR050553">
    <property type="entry name" value="Thioredoxin_ResA/DsbE_sf"/>
</dbReference>
<dbReference type="InterPro" id="IPR013766">
    <property type="entry name" value="Thioredoxin_domain"/>
</dbReference>
<dbReference type="InterPro" id="IPR000866">
    <property type="entry name" value="AhpC/TSA"/>
</dbReference>